<dbReference type="Pfam" id="PF12146">
    <property type="entry name" value="Hydrolase_4"/>
    <property type="match status" value="1"/>
</dbReference>
<accession>A0A318H6D0</accession>
<reference evidence="2 3" key="1">
    <citation type="submission" date="2018-05" db="EMBL/GenBank/DDBJ databases">
        <title>Genomic Encyclopedia of Type Strains, Phase IV (KMG-IV): sequencing the most valuable type-strain genomes for metagenomic binning, comparative biology and taxonomic classification.</title>
        <authorList>
            <person name="Goeker M."/>
        </authorList>
    </citation>
    <scope>NUCLEOTIDE SEQUENCE [LARGE SCALE GENOMIC DNA]</scope>
    <source>
        <strain evidence="2 3">DSM 566</strain>
    </source>
</reference>
<evidence type="ECO:0000259" key="1">
    <source>
        <dbReference type="Pfam" id="PF12146"/>
    </source>
</evidence>
<proteinExistence type="predicted"/>
<dbReference type="RefSeq" id="WP_110398855.1">
    <property type="nucleotide sequence ID" value="NZ_QJJS01000001.1"/>
</dbReference>
<evidence type="ECO:0000313" key="3">
    <source>
        <dbReference type="Proteomes" id="UP000247811"/>
    </source>
</evidence>
<dbReference type="Gene3D" id="3.40.50.1820">
    <property type="entry name" value="alpha/beta hydrolase"/>
    <property type="match status" value="1"/>
</dbReference>
<dbReference type="PANTHER" id="PTHR42103:SF2">
    <property type="entry name" value="AB HYDROLASE-1 DOMAIN-CONTAINING PROTEIN"/>
    <property type="match status" value="1"/>
</dbReference>
<dbReference type="PANTHER" id="PTHR42103">
    <property type="entry name" value="ALPHA/BETA-HYDROLASES SUPERFAMILY PROTEIN"/>
    <property type="match status" value="1"/>
</dbReference>
<dbReference type="InterPro" id="IPR022742">
    <property type="entry name" value="Hydrolase_4"/>
</dbReference>
<feature type="domain" description="Serine aminopeptidase S33" evidence="1">
    <location>
        <begin position="29"/>
        <end position="140"/>
    </location>
</feature>
<dbReference type="SUPFAM" id="SSF53474">
    <property type="entry name" value="alpha/beta-Hydrolases"/>
    <property type="match status" value="1"/>
</dbReference>
<gene>
    <name evidence="2" type="ORF">C7444_10190</name>
</gene>
<dbReference type="InterPro" id="IPR029058">
    <property type="entry name" value="AB_hydrolase_fold"/>
</dbReference>
<comment type="caution">
    <text evidence="2">The sequence shown here is derived from an EMBL/GenBank/DDBJ whole genome shotgun (WGS) entry which is preliminary data.</text>
</comment>
<keyword evidence="3" id="KW-1185">Reference proteome</keyword>
<evidence type="ECO:0000313" key="2">
    <source>
        <dbReference type="EMBL" id="PXW99261.1"/>
    </source>
</evidence>
<protein>
    <recommendedName>
        <fullName evidence="1">Serine aminopeptidase S33 domain-containing protein</fullName>
    </recommendedName>
</protein>
<dbReference type="EMBL" id="QJJS01000001">
    <property type="protein sequence ID" value="PXW99261.1"/>
    <property type="molecule type" value="Genomic_DNA"/>
</dbReference>
<sequence length="203" mass="21895">MNSQTRRLLIDGPVGRIDCTIDEPAAALRGVVVIAHPHPLFGGTLDNKVVQTIARAFVQMGYRAVRFNFRGVGATEGSHDEGRGESDDLLAVIAAFRLPDLPLALAGFSFGAYVTTLAAARLDESGRPERLALIGPSTQRALPADVPADTLVIHGESDDVVPLSATLDWARPQQLPVIVMPGVGHFFHGQLPRLRDLIVRSWH</sequence>
<dbReference type="Proteomes" id="UP000247811">
    <property type="component" value="Unassembled WGS sequence"/>
</dbReference>
<name>A0A318H6D0_9BURK</name>
<organism evidence="2 3">
    <name type="scientific">Sphaerotilus hippei</name>
    <dbReference type="NCBI Taxonomy" id="744406"/>
    <lineage>
        <taxon>Bacteria</taxon>
        <taxon>Pseudomonadati</taxon>
        <taxon>Pseudomonadota</taxon>
        <taxon>Betaproteobacteria</taxon>
        <taxon>Burkholderiales</taxon>
        <taxon>Sphaerotilaceae</taxon>
        <taxon>Sphaerotilus</taxon>
    </lineage>
</organism>
<dbReference type="OrthoDB" id="9800435at2"/>
<dbReference type="AlphaFoldDB" id="A0A318H6D0"/>